<feature type="transmembrane region" description="Helical" evidence="6">
    <location>
        <begin position="405"/>
        <end position="422"/>
    </location>
</feature>
<feature type="transmembrane region" description="Helical" evidence="6">
    <location>
        <begin position="319"/>
        <end position="340"/>
    </location>
</feature>
<feature type="transmembrane region" description="Helical" evidence="6">
    <location>
        <begin position="352"/>
        <end position="370"/>
    </location>
</feature>
<dbReference type="InterPro" id="IPR002797">
    <property type="entry name" value="Polysacc_synth"/>
</dbReference>
<dbReference type="InterPro" id="IPR050833">
    <property type="entry name" value="Poly_Biosynth_Transport"/>
</dbReference>
<evidence type="ECO:0000313" key="8">
    <source>
        <dbReference type="Proteomes" id="UP001147700"/>
    </source>
</evidence>
<feature type="transmembrane region" description="Helical" evidence="6">
    <location>
        <begin position="211"/>
        <end position="235"/>
    </location>
</feature>
<dbReference type="Proteomes" id="UP001147700">
    <property type="component" value="Unassembled WGS sequence"/>
</dbReference>
<feature type="transmembrane region" description="Helical" evidence="6">
    <location>
        <begin position="376"/>
        <end position="393"/>
    </location>
</feature>
<evidence type="ECO:0000256" key="2">
    <source>
        <dbReference type="ARBA" id="ARBA00022475"/>
    </source>
</evidence>
<keyword evidence="5 6" id="KW-0472">Membrane</keyword>
<comment type="caution">
    <text evidence="7">The sequence shown here is derived from an EMBL/GenBank/DDBJ whole genome shotgun (WGS) entry which is preliminary data.</text>
</comment>
<sequence>MSPVRARGAEAWVTLGTVGAAGLNYAFTLVLTVLLTGADFAAFAAGQALLLIAGTVAAAGVPWVLAQAIARDGRAPQQRSFLLRFSFAANAAQGVVATALVCALALPFADAATLVALGVATLSVFLSTVTVGWAQGLERFGLLAAIVLGEVAGKIAFGAAFVQLGAGPAGAFAGASAGALIVLAAAAYVMRHDLRAAPQARPVHGLLRGTLGMTSVQALITGMGVLDVVLAAMLLTGDADLAAYTLAATVGRAPLFLGVALSVAIFPRLSRDAHDGRVVSQSLRRLLIVGAPAALIAITAPAALLELAVPSGYERAIELLPYTLCGGFAFAVATLLAGALKAVGAFARSLQLGLAGALVTVAGVTAGALAAETQGLAIGAVAGAVTTAALFTWESVRRWPGAGWNLLPDLLPSIAMCGVLVLTRGHTFLWGAAAAVVAAYALQRLLAEYRRP</sequence>
<feature type="transmembrane region" description="Helical" evidence="6">
    <location>
        <begin position="114"/>
        <end position="133"/>
    </location>
</feature>
<keyword evidence="8" id="KW-1185">Reference proteome</keyword>
<dbReference type="RefSeq" id="WP_202958058.1">
    <property type="nucleotide sequence ID" value="NZ_JAPCID010000025.1"/>
</dbReference>
<dbReference type="PANTHER" id="PTHR30250">
    <property type="entry name" value="PST FAMILY PREDICTED COLANIC ACID TRANSPORTER"/>
    <property type="match status" value="1"/>
</dbReference>
<keyword evidence="2" id="KW-1003">Cell membrane</keyword>
<dbReference type="Pfam" id="PF01943">
    <property type="entry name" value="Polysacc_synt"/>
    <property type="match status" value="1"/>
</dbReference>
<feature type="transmembrane region" description="Helical" evidence="6">
    <location>
        <begin position="286"/>
        <end position="307"/>
    </location>
</feature>
<name>A0ABT4RLE7_9ACTN</name>
<protein>
    <submittedName>
        <fullName evidence="7">Oligosaccharide flippase family protein</fullName>
    </submittedName>
</protein>
<feature type="transmembrane region" description="Helical" evidence="6">
    <location>
        <begin position="170"/>
        <end position="190"/>
    </location>
</feature>
<feature type="transmembrane region" description="Helical" evidence="6">
    <location>
        <begin position="40"/>
        <end position="66"/>
    </location>
</feature>
<evidence type="ECO:0000256" key="5">
    <source>
        <dbReference type="ARBA" id="ARBA00023136"/>
    </source>
</evidence>
<feature type="transmembrane region" description="Helical" evidence="6">
    <location>
        <begin position="428"/>
        <end position="447"/>
    </location>
</feature>
<evidence type="ECO:0000256" key="1">
    <source>
        <dbReference type="ARBA" id="ARBA00004651"/>
    </source>
</evidence>
<reference evidence="7" key="1">
    <citation type="submission" date="2022-10" db="EMBL/GenBank/DDBJ databases">
        <title>The WGS of Solirubrobacter sp. CPCC 204708.</title>
        <authorList>
            <person name="Jiang Z."/>
        </authorList>
    </citation>
    <scope>NUCLEOTIDE SEQUENCE</scope>
    <source>
        <strain evidence="7">CPCC 204708</strain>
    </source>
</reference>
<dbReference type="PANTHER" id="PTHR30250:SF11">
    <property type="entry name" value="O-ANTIGEN TRANSPORTER-RELATED"/>
    <property type="match status" value="1"/>
</dbReference>
<keyword evidence="4 6" id="KW-1133">Transmembrane helix</keyword>
<evidence type="ECO:0000256" key="4">
    <source>
        <dbReference type="ARBA" id="ARBA00022989"/>
    </source>
</evidence>
<accession>A0ABT4RLE7</accession>
<feature type="transmembrane region" description="Helical" evidence="6">
    <location>
        <begin position="241"/>
        <end position="266"/>
    </location>
</feature>
<organism evidence="7 8">
    <name type="scientific">Solirubrobacter deserti</name>
    <dbReference type="NCBI Taxonomy" id="2282478"/>
    <lineage>
        <taxon>Bacteria</taxon>
        <taxon>Bacillati</taxon>
        <taxon>Actinomycetota</taxon>
        <taxon>Thermoleophilia</taxon>
        <taxon>Solirubrobacterales</taxon>
        <taxon>Solirubrobacteraceae</taxon>
        <taxon>Solirubrobacter</taxon>
    </lineage>
</organism>
<comment type="subcellular location">
    <subcellularLocation>
        <location evidence="1">Cell membrane</location>
        <topology evidence="1">Multi-pass membrane protein</topology>
    </subcellularLocation>
</comment>
<evidence type="ECO:0000256" key="6">
    <source>
        <dbReference type="SAM" id="Phobius"/>
    </source>
</evidence>
<gene>
    <name evidence="7" type="ORF">OJ962_17945</name>
</gene>
<keyword evidence="3 6" id="KW-0812">Transmembrane</keyword>
<proteinExistence type="predicted"/>
<dbReference type="EMBL" id="JAPCID010000025">
    <property type="protein sequence ID" value="MDA0139391.1"/>
    <property type="molecule type" value="Genomic_DNA"/>
</dbReference>
<feature type="transmembrane region" description="Helical" evidence="6">
    <location>
        <begin position="87"/>
        <end position="108"/>
    </location>
</feature>
<feature type="transmembrane region" description="Helical" evidence="6">
    <location>
        <begin position="12"/>
        <end position="34"/>
    </location>
</feature>
<feature type="transmembrane region" description="Helical" evidence="6">
    <location>
        <begin position="140"/>
        <end position="164"/>
    </location>
</feature>
<evidence type="ECO:0000256" key="3">
    <source>
        <dbReference type="ARBA" id="ARBA00022692"/>
    </source>
</evidence>
<evidence type="ECO:0000313" key="7">
    <source>
        <dbReference type="EMBL" id="MDA0139391.1"/>
    </source>
</evidence>